<reference evidence="7" key="1">
    <citation type="submission" date="2018-06" db="EMBL/GenBank/DDBJ databases">
        <authorList>
            <person name="Zhirakovskaya E."/>
        </authorList>
    </citation>
    <scope>NUCLEOTIDE SEQUENCE</scope>
</reference>
<accession>A0A3B1B1U0</accession>
<dbReference type="GO" id="GO:0005829">
    <property type="term" value="C:cytosol"/>
    <property type="evidence" value="ECO:0007669"/>
    <property type="project" value="TreeGrafter"/>
</dbReference>
<dbReference type="AlphaFoldDB" id="A0A3B1B1U0"/>
<dbReference type="EC" id="1.5.1.3" evidence="2"/>
<dbReference type="PROSITE" id="PS00075">
    <property type="entry name" value="DHFR_1"/>
    <property type="match status" value="1"/>
</dbReference>
<dbReference type="PANTHER" id="PTHR48069">
    <property type="entry name" value="DIHYDROFOLATE REDUCTASE"/>
    <property type="match status" value="1"/>
</dbReference>
<dbReference type="CDD" id="cd00209">
    <property type="entry name" value="DHFR"/>
    <property type="match status" value="1"/>
</dbReference>
<dbReference type="Pfam" id="PF00186">
    <property type="entry name" value="DHFR_1"/>
    <property type="match status" value="1"/>
</dbReference>
<dbReference type="GO" id="GO:0004146">
    <property type="term" value="F:dihydrofolate reductase activity"/>
    <property type="evidence" value="ECO:0007669"/>
    <property type="project" value="UniProtKB-EC"/>
</dbReference>
<dbReference type="GO" id="GO:0043168">
    <property type="term" value="F:anion binding"/>
    <property type="evidence" value="ECO:0007669"/>
    <property type="project" value="UniProtKB-ARBA"/>
</dbReference>
<evidence type="ECO:0000256" key="3">
    <source>
        <dbReference type="ARBA" id="ARBA00022563"/>
    </source>
</evidence>
<keyword evidence="3" id="KW-0554">One-carbon metabolism</keyword>
<dbReference type="PIRSF" id="PIRSF000194">
    <property type="entry name" value="DHFR"/>
    <property type="match status" value="1"/>
</dbReference>
<evidence type="ECO:0000256" key="2">
    <source>
        <dbReference type="ARBA" id="ARBA00012856"/>
    </source>
</evidence>
<keyword evidence="5 7" id="KW-0560">Oxidoreductase</keyword>
<protein>
    <recommendedName>
        <fullName evidence="2">dihydrofolate reductase</fullName>
        <ecNumber evidence="2">1.5.1.3</ecNumber>
    </recommendedName>
</protein>
<gene>
    <name evidence="7" type="ORF">MNBD_ALPHA03-1369</name>
</gene>
<dbReference type="InterPro" id="IPR001796">
    <property type="entry name" value="DHFR_dom"/>
</dbReference>
<dbReference type="SUPFAM" id="SSF53597">
    <property type="entry name" value="Dihydrofolate reductase-like"/>
    <property type="match status" value="1"/>
</dbReference>
<dbReference type="PANTHER" id="PTHR48069:SF3">
    <property type="entry name" value="DIHYDROFOLATE REDUCTASE"/>
    <property type="match status" value="1"/>
</dbReference>
<dbReference type="EMBL" id="UOFW01000083">
    <property type="protein sequence ID" value="VAX04270.1"/>
    <property type="molecule type" value="Genomic_DNA"/>
</dbReference>
<feature type="domain" description="DHFR" evidence="6">
    <location>
        <begin position="3"/>
        <end position="167"/>
    </location>
</feature>
<dbReference type="GO" id="GO:0050661">
    <property type="term" value="F:NADP binding"/>
    <property type="evidence" value="ECO:0007669"/>
    <property type="project" value="InterPro"/>
</dbReference>
<dbReference type="GO" id="GO:0006730">
    <property type="term" value="P:one-carbon metabolic process"/>
    <property type="evidence" value="ECO:0007669"/>
    <property type="project" value="UniProtKB-KW"/>
</dbReference>
<dbReference type="GO" id="GO:0046654">
    <property type="term" value="P:tetrahydrofolate biosynthetic process"/>
    <property type="evidence" value="ECO:0007669"/>
    <property type="project" value="InterPro"/>
</dbReference>
<evidence type="ECO:0000313" key="7">
    <source>
        <dbReference type="EMBL" id="VAX04270.1"/>
    </source>
</evidence>
<comment type="pathway">
    <text evidence="1">Cofactor biosynthesis; tetrahydrofolate biosynthesis; 5,6,7,8-tetrahydrofolate from 7,8-dihydrofolate: step 1/1.</text>
</comment>
<organism evidence="7">
    <name type="scientific">hydrothermal vent metagenome</name>
    <dbReference type="NCBI Taxonomy" id="652676"/>
    <lineage>
        <taxon>unclassified sequences</taxon>
        <taxon>metagenomes</taxon>
        <taxon>ecological metagenomes</taxon>
    </lineage>
</organism>
<dbReference type="PROSITE" id="PS51330">
    <property type="entry name" value="DHFR_2"/>
    <property type="match status" value="1"/>
</dbReference>
<dbReference type="GO" id="GO:0046655">
    <property type="term" value="P:folic acid metabolic process"/>
    <property type="evidence" value="ECO:0007669"/>
    <property type="project" value="TreeGrafter"/>
</dbReference>
<evidence type="ECO:0000256" key="1">
    <source>
        <dbReference type="ARBA" id="ARBA00004903"/>
    </source>
</evidence>
<sequence length="168" mass="18651">MVKLSLIVAVAENGVIGRDNDLPWKISSDLKYFKEKTMGKPIIMGRKTFQSIGRPLPGRVNIVITRDKTFAPEGVITAFSLEMALDVAKNLALAKGIDEVMVIGGAQIYDLTLPDADRLYLTRVHGEVAGDTHFPALDSDDWLEASYEKFIRGEKDSHDYSLIVLDRV</sequence>
<evidence type="ECO:0000259" key="6">
    <source>
        <dbReference type="PROSITE" id="PS51330"/>
    </source>
</evidence>
<dbReference type="InterPro" id="IPR012259">
    <property type="entry name" value="DHFR"/>
</dbReference>
<evidence type="ECO:0000256" key="5">
    <source>
        <dbReference type="ARBA" id="ARBA00023002"/>
    </source>
</evidence>
<keyword evidence="4" id="KW-0521">NADP</keyword>
<dbReference type="InterPro" id="IPR017925">
    <property type="entry name" value="DHFR_CS"/>
</dbReference>
<dbReference type="PRINTS" id="PR00070">
    <property type="entry name" value="DHFR"/>
</dbReference>
<proteinExistence type="predicted"/>
<dbReference type="Gene3D" id="3.40.430.10">
    <property type="entry name" value="Dihydrofolate Reductase, subunit A"/>
    <property type="match status" value="1"/>
</dbReference>
<evidence type="ECO:0000256" key="4">
    <source>
        <dbReference type="ARBA" id="ARBA00022857"/>
    </source>
</evidence>
<name>A0A3B1B1U0_9ZZZZ</name>
<dbReference type="InterPro" id="IPR024072">
    <property type="entry name" value="DHFR-like_dom_sf"/>
</dbReference>
<dbReference type="FunFam" id="3.40.430.10:FF:000001">
    <property type="entry name" value="Dihydrofolate reductase"/>
    <property type="match status" value="1"/>
</dbReference>
<dbReference type="GO" id="GO:0046452">
    <property type="term" value="P:dihydrofolate metabolic process"/>
    <property type="evidence" value="ECO:0007669"/>
    <property type="project" value="TreeGrafter"/>
</dbReference>